<evidence type="ECO:0000256" key="1">
    <source>
        <dbReference type="SAM" id="MobiDB-lite"/>
    </source>
</evidence>
<sequence>MATDKFEITLHGEASLSLPAERAILRIDVCTTDVNKQTSFDAVLSTAKNVEALLRKLSPKSISDESKLQAAVDHWSRTSLSETSQMPYGKSRPPRQYTASVTFEARFQRFQAISGLIKELGAISHVKTKPLEWVLLQKTKDENRSALRKLIPIHLSEGYTNARSTHSKAPRIDFDDDDQDDEDDNSDQNMVGVETEAWEEVGGDVFRYQPENVNMSTSVNASFYAL</sequence>
<name>A0A6A6D349_ZASCE</name>
<dbReference type="OrthoDB" id="3335918at2759"/>
<accession>A0A6A6D349</accession>
<protein>
    <submittedName>
        <fullName evidence="2">Uncharacterized protein</fullName>
    </submittedName>
</protein>
<dbReference type="Proteomes" id="UP000799537">
    <property type="component" value="Unassembled WGS sequence"/>
</dbReference>
<dbReference type="InterPro" id="IPR007497">
    <property type="entry name" value="SIMPL/DUF541"/>
</dbReference>
<keyword evidence="3" id="KW-1185">Reference proteome</keyword>
<proteinExistence type="predicted"/>
<dbReference type="Pfam" id="PF04402">
    <property type="entry name" value="SIMPL"/>
    <property type="match status" value="1"/>
</dbReference>
<evidence type="ECO:0000313" key="2">
    <source>
        <dbReference type="EMBL" id="KAF2173831.1"/>
    </source>
</evidence>
<feature type="compositionally biased region" description="Acidic residues" evidence="1">
    <location>
        <begin position="174"/>
        <end position="186"/>
    </location>
</feature>
<organism evidence="2 3">
    <name type="scientific">Zasmidium cellare ATCC 36951</name>
    <dbReference type="NCBI Taxonomy" id="1080233"/>
    <lineage>
        <taxon>Eukaryota</taxon>
        <taxon>Fungi</taxon>
        <taxon>Dikarya</taxon>
        <taxon>Ascomycota</taxon>
        <taxon>Pezizomycotina</taxon>
        <taxon>Dothideomycetes</taxon>
        <taxon>Dothideomycetidae</taxon>
        <taxon>Mycosphaerellales</taxon>
        <taxon>Mycosphaerellaceae</taxon>
        <taxon>Zasmidium</taxon>
    </lineage>
</organism>
<gene>
    <name evidence="2" type="ORF">M409DRAFT_62075</name>
</gene>
<dbReference type="RefSeq" id="XP_033674720.1">
    <property type="nucleotide sequence ID" value="XM_033815006.1"/>
</dbReference>
<dbReference type="GeneID" id="54568278"/>
<feature type="region of interest" description="Disordered" evidence="1">
    <location>
        <begin position="160"/>
        <end position="188"/>
    </location>
</feature>
<dbReference type="AlphaFoldDB" id="A0A6A6D349"/>
<dbReference type="EMBL" id="ML993579">
    <property type="protein sequence ID" value="KAF2173831.1"/>
    <property type="molecule type" value="Genomic_DNA"/>
</dbReference>
<evidence type="ECO:0000313" key="3">
    <source>
        <dbReference type="Proteomes" id="UP000799537"/>
    </source>
</evidence>
<reference evidence="2" key="1">
    <citation type="journal article" date="2020" name="Stud. Mycol.">
        <title>101 Dothideomycetes genomes: a test case for predicting lifestyles and emergence of pathogens.</title>
        <authorList>
            <person name="Haridas S."/>
            <person name="Albert R."/>
            <person name="Binder M."/>
            <person name="Bloem J."/>
            <person name="Labutti K."/>
            <person name="Salamov A."/>
            <person name="Andreopoulos B."/>
            <person name="Baker S."/>
            <person name="Barry K."/>
            <person name="Bills G."/>
            <person name="Bluhm B."/>
            <person name="Cannon C."/>
            <person name="Castanera R."/>
            <person name="Culley D."/>
            <person name="Daum C."/>
            <person name="Ezra D."/>
            <person name="Gonzalez J."/>
            <person name="Henrissat B."/>
            <person name="Kuo A."/>
            <person name="Liang C."/>
            <person name="Lipzen A."/>
            <person name="Lutzoni F."/>
            <person name="Magnuson J."/>
            <person name="Mondo S."/>
            <person name="Nolan M."/>
            <person name="Ohm R."/>
            <person name="Pangilinan J."/>
            <person name="Park H.-J."/>
            <person name="Ramirez L."/>
            <person name="Alfaro M."/>
            <person name="Sun H."/>
            <person name="Tritt A."/>
            <person name="Yoshinaga Y."/>
            <person name="Zwiers L.-H."/>
            <person name="Turgeon B."/>
            <person name="Goodwin S."/>
            <person name="Spatafora J."/>
            <person name="Crous P."/>
            <person name="Grigoriev I."/>
        </authorList>
    </citation>
    <scope>NUCLEOTIDE SEQUENCE</scope>
    <source>
        <strain evidence="2">ATCC 36951</strain>
    </source>
</reference>